<dbReference type="Pfam" id="PF00583">
    <property type="entry name" value="Acetyltransf_1"/>
    <property type="match status" value="1"/>
</dbReference>
<dbReference type="InterPro" id="IPR016181">
    <property type="entry name" value="Acyl_CoA_acyltransferase"/>
</dbReference>
<dbReference type="PANTHER" id="PTHR43415:SF3">
    <property type="entry name" value="GNAT-FAMILY ACETYLTRANSFERASE"/>
    <property type="match status" value="1"/>
</dbReference>
<accession>A0A939BEU8</accession>
<dbReference type="RefSeq" id="WP_204447063.1">
    <property type="nucleotide sequence ID" value="NZ_JACJKY010000014.1"/>
</dbReference>
<protein>
    <submittedName>
        <fullName evidence="2">GNAT family N-acetyltransferase</fullName>
    </submittedName>
</protein>
<name>A0A939BEU8_9FIRM</name>
<evidence type="ECO:0000313" key="2">
    <source>
        <dbReference type="EMBL" id="MBM6921281.1"/>
    </source>
</evidence>
<reference evidence="2" key="2">
    <citation type="journal article" date="2021" name="Sci. Rep.">
        <title>The distribution of antibiotic resistance genes in chicken gut microbiota commensals.</title>
        <authorList>
            <person name="Juricova H."/>
            <person name="Matiasovicova J."/>
            <person name="Kubasova T."/>
            <person name="Cejkova D."/>
            <person name="Rychlik I."/>
        </authorList>
    </citation>
    <scope>NUCLEOTIDE SEQUENCE</scope>
    <source>
        <strain evidence="2">An559</strain>
    </source>
</reference>
<dbReference type="GO" id="GO:0016747">
    <property type="term" value="F:acyltransferase activity, transferring groups other than amino-acyl groups"/>
    <property type="evidence" value="ECO:0007669"/>
    <property type="project" value="InterPro"/>
</dbReference>
<gene>
    <name evidence="2" type="ORF">H6A12_08950</name>
</gene>
<dbReference type="InterPro" id="IPR000182">
    <property type="entry name" value="GNAT_dom"/>
</dbReference>
<evidence type="ECO:0000313" key="3">
    <source>
        <dbReference type="Proteomes" id="UP000774750"/>
    </source>
</evidence>
<keyword evidence="3" id="KW-1185">Reference proteome</keyword>
<proteinExistence type="predicted"/>
<dbReference type="SUPFAM" id="SSF55729">
    <property type="entry name" value="Acyl-CoA N-acyltransferases (Nat)"/>
    <property type="match status" value="1"/>
</dbReference>
<dbReference type="CDD" id="cd04301">
    <property type="entry name" value="NAT_SF"/>
    <property type="match status" value="1"/>
</dbReference>
<evidence type="ECO:0000259" key="1">
    <source>
        <dbReference type="PROSITE" id="PS51186"/>
    </source>
</evidence>
<comment type="caution">
    <text evidence="2">The sequence shown here is derived from an EMBL/GenBank/DDBJ whole genome shotgun (WGS) entry which is preliminary data.</text>
</comment>
<dbReference type="PANTHER" id="PTHR43415">
    <property type="entry name" value="SPERMIDINE N(1)-ACETYLTRANSFERASE"/>
    <property type="match status" value="1"/>
</dbReference>
<organism evidence="2 3">
    <name type="scientific">Merdimmobilis hominis</name>
    <dbReference type="NCBI Taxonomy" id="2897707"/>
    <lineage>
        <taxon>Bacteria</taxon>
        <taxon>Bacillati</taxon>
        <taxon>Bacillota</taxon>
        <taxon>Clostridia</taxon>
        <taxon>Eubacteriales</taxon>
        <taxon>Oscillospiraceae</taxon>
        <taxon>Merdimmobilis</taxon>
    </lineage>
</organism>
<feature type="domain" description="N-acetyltransferase" evidence="1">
    <location>
        <begin position="2"/>
        <end position="156"/>
    </location>
</feature>
<dbReference type="AlphaFoldDB" id="A0A939BEU8"/>
<sequence length="159" mass="18211">MTKLVPVEEMYFTDLFELEHDEETAYLSGCETPRTREEIAQAYEARRGKSTPLAVYMIVDDDIVAGKIECYRLDETTAYVGVVIKPAHRRNGYAKKALGLLCKAERERSAGVRLKAEIYADNPGSMQFFEACGFHRTGTVTEEIFRGQPRMLYEYEYRG</sequence>
<dbReference type="Gene3D" id="3.40.630.30">
    <property type="match status" value="1"/>
</dbReference>
<dbReference type="Proteomes" id="UP000774750">
    <property type="component" value="Unassembled WGS sequence"/>
</dbReference>
<dbReference type="PROSITE" id="PS51186">
    <property type="entry name" value="GNAT"/>
    <property type="match status" value="1"/>
</dbReference>
<reference evidence="2" key="1">
    <citation type="submission" date="2020-08" db="EMBL/GenBank/DDBJ databases">
        <authorList>
            <person name="Cejkova D."/>
            <person name="Kubasova T."/>
            <person name="Jahodarova E."/>
            <person name="Rychlik I."/>
        </authorList>
    </citation>
    <scope>NUCLEOTIDE SEQUENCE</scope>
    <source>
        <strain evidence="2">An559</strain>
    </source>
</reference>
<dbReference type="EMBL" id="JACJKY010000014">
    <property type="protein sequence ID" value="MBM6921281.1"/>
    <property type="molecule type" value="Genomic_DNA"/>
</dbReference>